<dbReference type="EC" id="1.1.5.3" evidence="1"/>
<protein>
    <submittedName>
        <fullName evidence="1">Anaerobic glycerol-3-phosphate dehydrogenase subunit A</fullName>
        <ecNumber evidence="1">1.1.5.3</ecNumber>
    </submittedName>
</protein>
<proteinExistence type="predicted"/>
<evidence type="ECO:0000313" key="1">
    <source>
        <dbReference type="EMBL" id="VTP59807.1"/>
    </source>
</evidence>
<name>A0A4U9H8D4_SERRU</name>
<accession>A0A4U9H8D4</accession>
<organism evidence="1 2">
    <name type="scientific">Serratia rubidaea</name>
    <name type="common">Serratia marinorubra</name>
    <dbReference type="NCBI Taxonomy" id="61652"/>
    <lineage>
        <taxon>Bacteria</taxon>
        <taxon>Pseudomonadati</taxon>
        <taxon>Pseudomonadota</taxon>
        <taxon>Gammaproteobacteria</taxon>
        <taxon>Enterobacterales</taxon>
        <taxon>Yersiniaceae</taxon>
        <taxon>Serratia</taxon>
    </lineage>
</organism>
<keyword evidence="1" id="KW-0560">Oxidoreductase</keyword>
<dbReference type="SUPFAM" id="SSF54373">
    <property type="entry name" value="FAD-linked reductases, C-terminal domain"/>
    <property type="match status" value="1"/>
</dbReference>
<gene>
    <name evidence="1" type="primary">glpA_2</name>
    <name evidence="1" type="ORF">NCTC12971_00240</name>
</gene>
<dbReference type="AlphaFoldDB" id="A0A4U9H8D4"/>
<dbReference type="EMBL" id="LR590463">
    <property type="protein sequence ID" value="VTP59807.1"/>
    <property type="molecule type" value="Genomic_DNA"/>
</dbReference>
<dbReference type="Gene3D" id="3.30.9.10">
    <property type="entry name" value="D-Amino Acid Oxidase, subunit A, domain 2"/>
    <property type="match status" value="1"/>
</dbReference>
<dbReference type="GO" id="GO:0004368">
    <property type="term" value="F:glycerol-3-phosphate dehydrogenase (quinone) activity"/>
    <property type="evidence" value="ECO:0007669"/>
    <property type="project" value="UniProtKB-EC"/>
</dbReference>
<evidence type="ECO:0000313" key="2">
    <source>
        <dbReference type="Proteomes" id="UP000307968"/>
    </source>
</evidence>
<sequence>MVINRCRKPADADILVPGDTISLIGTTSTHIDYDQIDNMLVTPQEVDTLMREGALLAPAMAQTRILRAYAGVRPLVASDDDPSGRNVSRASCCSITRSATAWKALSPSPAAN</sequence>
<dbReference type="Proteomes" id="UP000307968">
    <property type="component" value="Chromosome"/>
</dbReference>
<reference evidence="1 2" key="1">
    <citation type="submission" date="2019-05" db="EMBL/GenBank/DDBJ databases">
        <authorList>
            <consortium name="Pathogen Informatics"/>
        </authorList>
    </citation>
    <scope>NUCLEOTIDE SEQUENCE [LARGE SCALE GENOMIC DNA]</scope>
    <source>
        <strain evidence="1 2">NCTC12971</strain>
    </source>
</reference>